<keyword evidence="4" id="KW-1185">Reference proteome</keyword>
<protein>
    <recommendedName>
        <fullName evidence="2">LYC1 C-terminal domain-containing protein</fullName>
    </recommendedName>
</protein>
<evidence type="ECO:0000313" key="3">
    <source>
        <dbReference type="EMBL" id="KAK0737534.1"/>
    </source>
</evidence>
<name>A0AA40BNL6_9PEZI</name>
<feature type="region of interest" description="Disordered" evidence="1">
    <location>
        <begin position="166"/>
        <end position="187"/>
    </location>
</feature>
<dbReference type="Gene3D" id="3.40.630.30">
    <property type="match status" value="1"/>
</dbReference>
<reference evidence="3" key="1">
    <citation type="submission" date="2023-06" db="EMBL/GenBank/DDBJ databases">
        <title>Genome-scale phylogeny and comparative genomics of the fungal order Sordariales.</title>
        <authorList>
            <consortium name="Lawrence Berkeley National Laboratory"/>
            <person name="Hensen N."/>
            <person name="Bonometti L."/>
            <person name="Westerberg I."/>
            <person name="Brannstrom I.O."/>
            <person name="Guillou S."/>
            <person name="Cros-Aarteil S."/>
            <person name="Calhoun S."/>
            <person name="Haridas S."/>
            <person name="Kuo A."/>
            <person name="Mondo S."/>
            <person name="Pangilinan J."/>
            <person name="Riley R."/>
            <person name="Labutti K."/>
            <person name="Andreopoulos B."/>
            <person name="Lipzen A."/>
            <person name="Chen C."/>
            <person name="Yanf M."/>
            <person name="Daum C."/>
            <person name="Ng V."/>
            <person name="Clum A."/>
            <person name="Steindorff A."/>
            <person name="Ohm R."/>
            <person name="Martin F."/>
            <person name="Silar P."/>
            <person name="Natvig D."/>
            <person name="Lalanne C."/>
            <person name="Gautier V."/>
            <person name="Ament-Velasquez S.L."/>
            <person name="Kruys A."/>
            <person name="Hutchinson M.I."/>
            <person name="Powell A.J."/>
            <person name="Barry K."/>
            <person name="Miller A.N."/>
            <person name="Grigoriev I.V."/>
            <person name="Debuchy R."/>
            <person name="Gladieux P."/>
            <person name="Thoren M.H."/>
            <person name="Johannesson H."/>
        </authorList>
    </citation>
    <scope>NUCLEOTIDE SEQUENCE</scope>
    <source>
        <strain evidence="3">CBS 540.89</strain>
    </source>
</reference>
<dbReference type="PANTHER" id="PTHR34815">
    <property type="entry name" value="LYSINE ACETYLTRANSFERASE"/>
    <property type="match status" value="1"/>
</dbReference>
<comment type="caution">
    <text evidence="3">The sequence shown here is derived from an EMBL/GenBank/DDBJ whole genome shotgun (WGS) entry which is preliminary data.</text>
</comment>
<dbReference type="Proteomes" id="UP001172159">
    <property type="component" value="Unassembled WGS sequence"/>
</dbReference>
<dbReference type="InterPro" id="IPR016181">
    <property type="entry name" value="Acyl_CoA_acyltransferase"/>
</dbReference>
<dbReference type="InterPro" id="IPR053013">
    <property type="entry name" value="LAT"/>
</dbReference>
<dbReference type="AlphaFoldDB" id="A0AA40BNL6"/>
<dbReference type="EMBL" id="JAUKTV010000005">
    <property type="protein sequence ID" value="KAK0737534.1"/>
    <property type="molecule type" value="Genomic_DNA"/>
</dbReference>
<evidence type="ECO:0000313" key="4">
    <source>
        <dbReference type="Proteomes" id="UP001172159"/>
    </source>
</evidence>
<evidence type="ECO:0000256" key="1">
    <source>
        <dbReference type="SAM" id="MobiDB-lite"/>
    </source>
</evidence>
<feature type="compositionally biased region" description="Pro residues" evidence="1">
    <location>
        <begin position="166"/>
        <end position="175"/>
    </location>
</feature>
<accession>A0AA40BNL6</accession>
<dbReference type="Pfam" id="PF22998">
    <property type="entry name" value="GNAT_LYC1-like"/>
    <property type="match status" value="1"/>
</dbReference>
<organism evidence="3 4">
    <name type="scientific">Apiosordaria backusii</name>
    <dbReference type="NCBI Taxonomy" id="314023"/>
    <lineage>
        <taxon>Eukaryota</taxon>
        <taxon>Fungi</taxon>
        <taxon>Dikarya</taxon>
        <taxon>Ascomycota</taxon>
        <taxon>Pezizomycotina</taxon>
        <taxon>Sordariomycetes</taxon>
        <taxon>Sordariomycetidae</taxon>
        <taxon>Sordariales</taxon>
        <taxon>Lasiosphaeriaceae</taxon>
        <taxon>Apiosordaria</taxon>
    </lineage>
</organism>
<sequence>MAQPMGLTLDDIVFDEATPEQQRIALELRAEACPTPDEFIERERHLTEHELTRSSRRQWVLYLKGYPRQIIASCEATRQKILVADGTAREAYGYTIRHVFTAPVWRRLGMAAYLLQYVKERMDEDSECSVFFSDSGREYYTGLGWLPYQGKQANLILLSWPQSPPLTPLESPPQSPQGEVCQRPRAPSFSYRPTGLIDPVTVDLLRLEDLPWLCKQDNYQLSARFKDMPPSKKTHVAFAPTYARLEWQLARAEFDAVRMTGKTITYKGARTGNSRSWLYWAHDIPAKKLRILRIVHGADCQTAAQRVADVQVLLEAALAEAKEWSLPRVVLWNPDEEIVTGCKAVGNRNTASVKVVFDQQMGGCVPSLRWKPSEPGEPRRVIEWEDNYGYCLP</sequence>
<dbReference type="InterPro" id="IPR055100">
    <property type="entry name" value="GNAT_LYC1-like"/>
</dbReference>
<dbReference type="PANTHER" id="PTHR34815:SF4">
    <property type="entry name" value="N-ACETYLTRANSFERASE DOMAIN-CONTAINING PROTEIN"/>
    <property type="match status" value="1"/>
</dbReference>
<feature type="domain" description="LYC1 C-terminal" evidence="2">
    <location>
        <begin position="199"/>
        <end position="391"/>
    </location>
</feature>
<dbReference type="SUPFAM" id="SSF55729">
    <property type="entry name" value="Acyl-CoA N-acyltransferases (Nat)"/>
    <property type="match status" value="1"/>
</dbReference>
<gene>
    <name evidence="3" type="ORF">B0T21DRAFT_167126</name>
</gene>
<evidence type="ECO:0000259" key="2">
    <source>
        <dbReference type="Pfam" id="PF22998"/>
    </source>
</evidence>
<proteinExistence type="predicted"/>